<evidence type="ECO:0000259" key="7">
    <source>
        <dbReference type="PROSITE" id="PS51900"/>
    </source>
</evidence>
<evidence type="ECO:0000259" key="6">
    <source>
        <dbReference type="PROSITE" id="PS51898"/>
    </source>
</evidence>
<evidence type="ECO:0000256" key="3">
    <source>
        <dbReference type="ARBA" id="ARBA00023125"/>
    </source>
</evidence>
<dbReference type="EMBL" id="QSSN01000002">
    <property type="protein sequence ID" value="RGL88777.1"/>
    <property type="molecule type" value="Genomic_DNA"/>
</dbReference>
<dbReference type="Pfam" id="PF13102">
    <property type="entry name" value="Phage_int_SAM_5"/>
    <property type="match status" value="1"/>
</dbReference>
<evidence type="ECO:0000256" key="5">
    <source>
        <dbReference type="PROSITE-ProRule" id="PRU01248"/>
    </source>
</evidence>
<gene>
    <name evidence="8" type="ORF">DXC44_03540</name>
</gene>
<dbReference type="AlphaFoldDB" id="A0A3E4Y4V6"/>
<dbReference type="GO" id="GO:0015074">
    <property type="term" value="P:DNA integration"/>
    <property type="evidence" value="ECO:0007669"/>
    <property type="project" value="UniProtKB-KW"/>
</dbReference>
<dbReference type="InterPro" id="IPR050090">
    <property type="entry name" value="Tyrosine_recombinase_XerCD"/>
</dbReference>
<organism evidence="8 9">
    <name type="scientific">Phocaeicola vulgatus</name>
    <name type="common">Bacteroides vulgatus</name>
    <dbReference type="NCBI Taxonomy" id="821"/>
    <lineage>
        <taxon>Bacteria</taxon>
        <taxon>Pseudomonadati</taxon>
        <taxon>Bacteroidota</taxon>
        <taxon>Bacteroidia</taxon>
        <taxon>Bacteroidales</taxon>
        <taxon>Bacteroidaceae</taxon>
        <taxon>Phocaeicola</taxon>
    </lineage>
</organism>
<keyword evidence="3 5" id="KW-0238">DNA-binding</keyword>
<dbReference type="InterPro" id="IPR013762">
    <property type="entry name" value="Integrase-like_cat_sf"/>
</dbReference>
<evidence type="ECO:0000313" key="8">
    <source>
        <dbReference type="EMBL" id="RGL88777.1"/>
    </source>
</evidence>
<sequence length="327" mass="38297">MKITYYVKSIKRNIMRNKKKFNEFMNKTIDELKDEKRYGTAHIYQSTLNAFSEFCGCKIVYFHQLNRANLKEFETYLRDKQLSWNTVSTYMRTLRATYNKAVDKKIITENSRLFHHVYTGVKNDIKRALEVEEINKLLNEVPLKKLPEDLIRCRVWANLMFQLRGMPFVDLAHLHKSDLKGNTLSYRRYKTGGQMIVDIPITAMKLINKYQNTNQDSPYLFPILSGTKTGEDLYTEYQQALRTMNYNLGRLAKKCGVATKVSSYTTRHTWATLAKYCNFSEQLICEAFGHSSVKVTETYLKNFKNEEIKKANDAIILYVSNNGKKRV</sequence>
<dbReference type="InterPro" id="IPR002104">
    <property type="entry name" value="Integrase_catalytic"/>
</dbReference>
<feature type="domain" description="Tyr recombinase" evidence="6">
    <location>
        <begin position="124"/>
        <end position="313"/>
    </location>
</feature>
<dbReference type="PANTHER" id="PTHR30349">
    <property type="entry name" value="PHAGE INTEGRASE-RELATED"/>
    <property type="match status" value="1"/>
</dbReference>
<reference evidence="8 9" key="1">
    <citation type="submission" date="2018-08" db="EMBL/GenBank/DDBJ databases">
        <title>A genome reference for cultivated species of the human gut microbiota.</title>
        <authorList>
            <person name="Zou Y."/>
            <person name="Xue W."/>
            <person name="Luo G."/>
        </authorList>
    </citation>
    <scope>NUCLEOTIDE SEQUENCE [LARGE SCALE GENOMIC DNA]</scope>
    <source>
        <strain evidence="8 9">TF05-18</strain>
    </source>
</reference>
<dbReference type="InterPro" id="IPR011010">
    <property type="entry name" value="DNA_brk_join_enz"/>
</dbReference>
<accession>A0A3E4Y4V6</accession>
<proteinExistence type="inferred from homology"/>
<dbReference type="InterPro" id="IPR010998">
    <property type="entry name" value="Integrase_recombinase_N"/>
</dbReference>
<keyword evidence="2" id="KW-0229">DNA integration</keyword>
<dbReference type="PROSITE" id="PS51898">
    <property type="entry name" value="TYR_RECOMBINASE"/>
    <property type="match status" value="1"/>
</dbReference>
<evidence type="ECO:0000313" key="9">
    <source>
        <dbReference type="Proteomes" id="UP000261278"/>
    </source>
</evidence>
<dbReference type="PROSITE" id="PS51900">
    <property type="entry name" value="CB"/>
    <property type="match status" value="1"/>
</dbReference>
<dbReference type="GO" id="GO:0006310">
    <property type="term" value="P:DNA recombination"/>
    <property type="evidence" value="ECO:0007669"/>
    <property type="project" value="UniProtKB-KW"/>
</dbReference>
<dbReference type="Gene3D" id="1.10.150.130">
    <property type="match status" value="1"/>
</dbReference>
<evidence type="ECO:0000256" key="4">
    <source>
        <dbReference type="ARBA" id="ARBA00023172"/>
    </source>
</evidence>
<dbReference type="Gene3D" id="1.10.443.10">
    <property type="entry name" value="Intergrase catalytic core"/>
    <property type="match status" value="1"/>
</dbReference>
<dbReference type="Proteomes" id="UP000261278">
    <property type="component" value="Unassembled WGS sequence"/>
</dbReference>
<dbReference type="PANTHER" id="PTHR30349:SF64">
    <property type="entry name" value="PROPHAGE INTEGRASE INTD-RELATED"/>
    <property type="match status" value="1"/>
</dbReference>
<comment type="similarity">
    <text evidence="1">Belongs to the 'phage' integrase family.</text>
</comment>
<dbReference type="InterPro" id="IPR025269">
    <property type="entry name" value="SAM-like_dom"/>
</dbReference>
<dbReference type="GO" id="GO:0003677">
    <property type="term" value="F:DNA binding"/>
    <property type="evidence" value="ECO:0007669"/>
    <property type="project" value="UniProtKB-UniRule"/>
</dbReference>
<protein>
    <submittedName>
        <fullName evidence="8">Site-specific integrase</fullName>
    </submittedName>
</protein>
<evidence type="ECO:0000256" key="2">
    <source>
        <dbReference type="ARBA" id="ARBA00022908"/>
    </source>
</evidence>
<comment type="caution">
    <text evidence="8">The sequence shown here is derived from an EMBL/GenBank/DDBJ whole genome shotgun (WGS) entry which is preliminary data.</text>
</comment>
<keyword evidence="4" id="KW-0233">DNA recombination</keyword>
<name>A0A3E4Y4V6_PHOVU</name>
<evidence type="ECO:0000256" key="1">
    <source>
        <dbReference type="ARBA" id="ARBA00008857"/>
    </source>
</evidence>
<dbReference type="SUPFAM" id="SSF56349">
    <property type="entry name" value="DNA breaking-rejoining enzymes"/>
    <property type="match status" value="1"/>
</dbReference>
<dbReference type="InterPro" id="IPR044068">
    <property type="entry name" value="CB"/>
</dbReference>
<feature type="domain" description="Core-binding (CB)" evidence="7">
    <location>
        <begin position="19"/>
        <end position="102"/>
    </location>
</feature>
<dbReference type="Pfam" id="PF00589">
    <property type="entry name" value="Phage_integrase"/>
    <property type="match status" value="1"/>
</dbReference>